<reference evidence="1" key="1">
    <citation type="journal article" date="2023" name="IScience">
        <title>Live-bearing cockroach genome reveals convergent evolutionary mechanisms linked to viviparity in insects and beyond.</title>
        <authorList>
            <person name="Fouks B."/>
            <person name="Harrison M.C."/>
            <person name="Mikhailova A.A."/>
            <person name="Marchal E."/>
            <person name="English S."/>
            <person name="Carruthers M."/>
            <person name="Jennings E.C."/>
            <person name="Chiamaka E.L."/>
            <person name="Frigard R.A."/>
            <person name="Pippel M."/>
            <person name="Attardo G.M."/>
            <person name="Benoit J.B."/>
            <person name="Bornberg-Bauer E."/>
            <person name="Tobe S.S."/>
        </authorList>
    </citation>
    <scope>NUCLEOTIDE SEQUENCE</scope>
    <source>
        <strain evidence="1">Stay&amp;Tobe</strain>
    </source>
</reference>
<dbReference type="EMBL" id="JASPKZ010001584">
    <property type="protein sequence ID" value="KAJ9597808.1"/>
    <property type="molecule type" value="Genomic_DNA"/>
</dbReference>
<protein>
    <submittedName>
        <fullName evidence="1">Uncharacterized protein</fullName>
    </submittedName>
</protein>
<comment type="caution">
    <text evidence="1">The sequence shown here is derived from an EMBL/GenBank/DDBJ whole genome shotgun (WGS) entry which is preliminary data.</text>
</comment>
<keyword evidence="2" id="KW-1185">Reference proteome</keyword>
<feature type="non-terminal residue" evidence="1">
    <location>
        <position position="1"/>
    </location>
</feature>
<proteinExistence type="predicted"/>
<evidence type="ECO:0000313" key="2">
    <source>
        <dbReference type="Proteomes" id="UP001233999"/>
    </source>
</evidence>
<reference evidence="1" key="2">
    <citation type="submission" date="2023-05" db="EMBL/GenBank/DDBJ databases">
        <authorList>
            <person name="Fouks B."/>
        </authorList>
    </citation>
    <scope>NUCLEOTIDE SEQUENCE</scope>
    <source>
        <strain evidence="1">Stay&amp;Tobe</strain>
        <tissue evidence="1">Testes</tissue>
    </source>
</reference>
<dbReference type="AlphaFoldDB" id="A0AAD8EPH4"/>
<dbReference type="Proteomes" id="UP001233999">
    <property type="component" value="Unassembled WGS sequence"/>
</dbReference>
<accession>A0AAD8EPH4</accession>
<gene>
    <name evidence="1" type="ORF">L9F63_011303</name>
</gene>
<sequence>LSKIEQCIIVLANECFVLYGNYDIFKKQMYRFIKKGYFTNLLRKIVSNFKLLYPLAINEFYDNDFLIQATMYDNLKYKRNGR</sequence>
<feature type="non-terminal residue" evidence="1">
    <location>
        <position position="82"/>
    </location>
</feature>
<organism evidence="1 2">
    <name type="scientific">Diploptera punctata</name>
    <name type="common">Pacific beetle cockroach</name>
    <dbReference type="NCBI Taxonomy" id="6984"/>
    <lineage>
        <taxon>Eukaryota</taxon>
        <taxon>Metazoa</taxon>
        <taxon>Ecdysozoa</taxon>
        <taxon>Arthropoda</taxon>
        <taxon>Hexapoda</taxon>
        <taxon>Insecta</taxon>
        <taxon>Pterygota</taxon>
        <taxon>Neoptera</taxon>
        <taxon>Polyneoptera</taxon>
        <taxon>Dictyoptera</taxon>
        <taxon>Blattodea</taxon>
        <taxon>Blaberoidea</taxon>
        <taxon>Blaberidae</taxon>
        <taxon>Diplopterinae</taxon>
        <taxon>Diploptera</taxon>
    </lineage>
</organism>
<name>A0AAD8EPH4_DIPPU</name>
<evidence type="ECO:0000313" key="1">
    <source>
        <dbReference type="EMBL" id="KAJ9597808.1"/>
    </source>
</evidence>